<sequence>MDVLSEESDPSSYYLALYGLISFLLVMLIVMLLYVACSKKYRLNWFEKNLLEAAETTEMRNSFREFVSLNMT</sequence>
<feature type="non-terminal residue" evidence="2">
    <location>
        <position position="1"/>
    </location>
</feature>
<proteinExistence type="predicted"/>
<organism evidence="2 3">
    <name type="scientific">Diploptera punctata</name>
    <name type="common">Pacific beetle cockroach</name>
    <dbReference type="NCBI Taxonomy" id="6984"/>
    <lineage>
        <taxon>Eukaryota</taxon>
        <taxon>Metazoa</taxon>
        <taxon>Ecdysozoa</taxon>
        <taxon>Arthropoda</taxon>
        <taxon>Hexapoda</taxon>
        <taxon>Insecta</taxon>
        <taxon>Pterygota</taxon>
        <taxon>Neoptera</taxon>
        <taxon>Polyneoptera</taxon>
        <taxon>Dictyoptera</taxon>
        <taxon>Blattodea</taxon>
        <taxon>Blaberoidea</taxon>
        <taxon>Blaberidae</taxon>
        <taxon>Diplopterinae</taxon>
        <taxon>Diploptera</taxon>
    </lineage>
</organism>
<evidence type="ECO:0000313" key="2">
    <source>
        <dbReference type="EMBL" id="KAJ9577208.1"/>
    </source>
</evidence>
<dbReference type="Proteomes" id="UP001233999">
    <property type="component" value="Unassembled WGS sequence"/>
</dbReference>
<keyword evidence="1" id="KW-0812">Transmembrane</keyword>
<comment type="caution">
    <text evidence="2">The sequence shown here is derived from an EMBL/GenBank/DDBJ whole genome shotgun (WGS) entry which is preliminary data.</text>
</comment>
<keyword evidence="3" id="KW-1185">Reference proteome</keyword>
<accession>A0AAD7ZC09</accession>
<dbReference type="AlphaFoldDB" id="A0AAD7ZC09"/>
<keyword evidence="1" id="KW-1133">Transmembrane helix</keyword>
<reference evidence="2" key="2">
    <citation type="submission" date="2023-05" db="EMBL/GenBank/DDBJ databases">
        <authorList>
            <person name="Fouks B."/>
        </authorList>
    </citation>
    <scope>NUCLEOTIDE SEQUENCE</scope>
    <source>
        <strain evidence="2">Stay&amp;Tobe</strain>
        <tissue evidence="2">Testes</tissue>
    </source>
</reference>
<feature type="transmembrane region" description="Helical" evidence="1">
    <location>
        <begin position="12"/>
        <end position="36"/>
    </location>
</feature>
<keyword evidence="1" id="KW-0472">Membrane</keyword>
<protein>
    <submittedName>
        <fullName evidence="2">Uncharacterized protein</fullName>
    </submittedName>
</protein>
<name>A0AAD7ZC09_DIPPU</name>
<evidence type="ECO:0000313" key="3">
    <source>
        <dbReference type="Proteomes" id="UP001233999"/>
    </source>
</evidence>
<dbReference type="EMBL" id="JASPKZ010009370">
    <property type="protein sequence ID" value="KAJ9577208.1"/>
    <property type="molecule type" value="Genomic_DNA"/>
</dbReference>
<evidence type="ECO:0000256" key="1">
    <source>
        <dbReference type="SAM" id="Phobius"/>
    </source>
</evidence>
<gene>
    <name evidence="2" type="ORF">L9F63_006182</name>
</gene>
<reference evidence="2" key="1">
    <citation type="journal article" date="2023" name="IScience">
        <title>Live-bearing cockroach genome reveals convergent evolutionary mechanisms linked to viviparity in insects and beyond.</title>
        <authorList>
            <person name="Fouks B."/>
            <person name="Harrison M.C."/>
            <person name="Mikhailova A.A."/>
            <person name="Marchal E."/>
            <person name="English S."/>
            <person name="Carruthers M."/>
            <person name="Jennings E.C."/>
            <person name="Chiamaka E.L."/>
            <person name="Frigard R.A."/>
            <person name="Pippel M."/>
            <person name="Attardo G.M."/>
            <person name="Benoit J.B."/>
            <person name="Bornberg-Bauer E."/>
            <person name="Tobe S.S."/>
        </authorList>
    </citation>
    <scope>NUCLEOTIDE SEQUENCE</scope>
    <source>
        <strain evidence="2">Stay&amp;Tobe</strain>
    </source>
</reference>